<evidence type="ECO:0000313" key="4">
    <source>
        <dbReference type="Proteomes" id="UP001161405"/>
    </source>
</evidence>
<dbReference type="CDD" id="cd07564">
    <property type="entry name" value="nitrilases_CHs"/>
    <property type="match status" value="1"/>
</dbReference>
<accession>A0ABQ5UQN6</accession>
<dbReference type="RefSeq" id="WP_284362314.1">
    <property type="nucleotide sequence ID" value="NZ_BSNI01000002.1"/>
</dbReference>
<sequence length="312" mass="33749">MNIKIAISQKPPKLLDLDGTIDLCVEIIAEAAHEGAKLTVFPECFLPGYPTWIWRLRPGGDMGVGNEIHALLRENAVDVGRGGLGRIQDAAAEYDMVVVVGMNEIDSAYSGSTLFNSVAIIDANGELLNVHRKLMPTNPERMVWGAGDANGLRVVDTAVGRVGSLICWESYMPLARYALYSQDIDIYVAPTWDNGDIAAATASHIAREGGCWVLQTATALKGSDVPADLPGRENLFTDDEWINAGDALVAKPGGGIIAGPMHQQQDILYADIDPATAKKSRKALDVAGHYGRHDLFSLEIDRTRKVPVKFKD</sequence>
<dbReference type="PANTHER" id="PTHR46044">
    <property type="entry name" value="NITRILASE"/>
    <property type="match status" value="1"/>
</dbReference>
<dbReference type="InterPro" id="IPR044149">
    <property type="entry name" value="Nitrilases_CHs"/>
</dbReference>
<dbReference type="Pfam" id="PF00795">
    <property type="entry name" value="CN_hydrolase"/>
    <property type="match status" value="1"/>
</dbReference>
<dbReference type="EMBL" id="BSNI01000002">
    <property type="protein sequence ID" value="GLQ16640.1"/>
    <property type="molecule type" value="Genomic_DNA"/>
</dbReference>
<feature type="domain" description="CN hydrolase" evidence="2">
    <location>
        <begin position="3"/>
        <end position="274"/>
    </location>
</feature>
<organism evidence="3 4">
    <name type="scientific">Maritalea porphyrae</name>
    <dbReference type="NCBI Taxonomy" id="880732"/>
    <lineage>
        <taxon>Bacteria</taxon>
        <taxon>Pseudomonadati</taxon>
        <taxon>Pseudomonadota</taxon>
        <taxon>Alphaproteobacteria</taxon>
        <taxon>Hyphomicrobiales</taxon>
        <taxon>Devosiaceae</taxon>
        <taxon>Maritalea</taxon>
    </lineage>
</organism>
<comment type="caution">
    <text evidence="3">The sequence shown here is derived from an EMBL/GenBank/DDBJ whole genome shotgun (WGS) entry which is preliminary data.</text>
</comment>
<gene>
    <name evidence="3" type="ORF">GCM10007879_08890</name>
</gene>
<evidence type="ECO:0000259" key="2">
    <source>
        <dbReference type="PROSITE" id="PS50263"/>
    </source>
</evidence>
<reference evidence="3" key="2">
    <citation type="submission" date="2023-01" db="EMBL/GenBank/DDBJ databases">
        <title>Draft genome sequence of Maritalea porphyrae strain NBRC 107169.</title>
        <authorList>
            <person name="Sun Q."/>
            <person name="Mori K."/>
        </authorList>
    </citation>
    <scope>NUCLEOTIDE SEQUENCE</scope>
    <source>
        <strain evidence="3">NBRC 107169</strain>
    </source>
</reference>
<proteinExistence type="inferred from homology"/>
<dbReference type="PANTHER" id="PTHR46044:SF1">
    <property type="entry name" value="CN HYDROLASE DOMAIN-CONTAINING PROTEIN"/>
    <property type="match status" value="1"/>
</dbReference>
<dbReference type="PROSITE" id="PS50263">
    <property type="entry name" value="CN_HYDROLASE"/>
    <property type="match status" value="1"/>
</dbReference>
<protein>
    <submittedName>
        <fullName evidence="3">Nitrilase</fullName>
    </submittedName>
</protein>
<reference evidence="3" key="1">
    <citation type="journal article" date="2014" name="Int. J. Syst. Evol. Microbiol.">
        <title>Complete genome of a new Firmicutes species belonging to the dominant human colonic microbiota ('Ruminococcus bicirculans') reveals two chromosomes and a selective capacity to utilize plant glucans.</title>
        <authorList>
            <consortium name="NISC Comparative Sequencing Program"/>
            <person name="Wegmann U."/>
            <person name="Louis P."/>
            <person name="Goesmann A."/>
            <person name="Henrissat B."/>
            <person name="Duncan S.H."/>
            <person name="Flint H.J."/>
        </authorList>
    </citation>
    <scope>NUCLEOTIDE SEQUENCE</scope>
    <source>
        <strain evidence="3">NBRC 107169</strain>
    </source>
</reference>
<dbReference type="InterPro" id="IPR036526">
    <property type="entry name" value="C-N_Hydrolase_sf"/>
</dbReference>
<dbReference type="Proteomes" id="UP001161405">
    <property type="component" value="Unassembled WGS sequence"/>
</dbReference>
<dbReference type="InterPro" id="IPR003010">
    <property type="entry name" value="C-N_Hydrolase"/>
</dbReference>
<dbReference type="Gene3D" id="3.60.110.10">
    <property type="entry name" value="Carbon-nitrogen hydrolase"/>
    <property type="match status" value="1"/>
</dbReference>
<dbReference type="SUPFAM" id="SSF56317">
    <property type="entry name" value="Carbon-nitrogen hydrolase"/>
    <property type="match status" value="1"/>
</dbReference>
<evidence type="ECO:0000313" key="3">
    <source>
        <dbReference type="EMBL" id="GLQ16640.1"/>
    </source>
</evidence>
<comment type="similarity">
    <text evidence="1">Belongs to the carbon-nitrogen hydrolase superfamily. Nitrilase family.</text>
</comment>
<evidence type="ECO:0000256" key="1">
    <source>
        <dbReference type="ARBA" id="ARBA00008129"/>
    </source>
</evidence>
<name>A0ABQ5UQN6_9HYPH</name>
<keyword evidence="4" id="KW-1185">Reference proteome</keyword>